<gene>
    <name evidence="2" type="ORF">DdX_20888</name>
</gene>
<protein>
    <submittedName>
        <fullName evidence="2">Uncharacterized protein</fullName>
    </submittedName>
</protein>
<reference evidence="2" key="1">
    <citation type="submission" date="2022-01" db="EMBL/GenBank/DDBJ databases">
        <title>Genome Sequence Resource for Two Populations of Ditylenchus destructor, the Migratory Endoparasitic Phytonematode.</title>
        <authorList>
            <person name="Zhang H."/>
            <person name="Lin R."/>
            <person name="Xie B."/>
        </authorList>
    </citation>
    <scope>NUCLEOTIDE SEQUENCE</scope>
    <source>
        <strain evidence="2">BazhouSP</strain>
    </source>
</reference>
<evidence type="ECO:0000256" key="1">
    <source>
        <dbReference type="SAM" id="MobiDB-lite"/>
    </source>
</evidence>
<feature type="compositionally biased region" description="Polar residues" evidence="1">
    <location>
        <begin position="82"/>
        <end position="98"/>
    </location>
</feature>
<keyword evidence="3" id="KW-1185">Reference proteome</keyword>
<accession>A0AAD4QRM7</accession>
<dbReference type="EMBL" id="JAKKPZ010000687">
    <property type="protein sequence ID" value="KAI1693028.1"/>
    <property type="molecule type" value="Genomic_DNA"/>
</dbReference>
<organism evidence="2 3">
    <name type="scientific">Ditylenchus destructor</name>
    <dbReference type="NCBI Taxonomy" id="166010"/>
    <lineage>
        <taxon>Eukaryota</taxon>
        <taxon>Metazoa</taxon>
        <taxon>Ecdysozoa</taxon>
        <taxon>Nematoda</taxon>
        <taxon>Chromadorea</taxon>
        <taxon>Rhabditida</taxon>
        <taxon>Tylenchina</taxon>
        <taxon>Tylenchomorpha</taxon>
        <taxon>Sphaerularioidea</taxon>
        <taxon>Anguinidae</taxon>
        <taxon>Anguininae</taxon>
        <taxon>Ditylenchus</taxon>
    </lineage>
</organism>
<proteinExistence type="predicted"/>
<feature type="region of interest" description="Disordered" evidence="1">
    <location>
        <begin position="344"/>
        <end position="395"/>
    </location>
</feature>
<comment type="caution">
    <text evidence="2">The sequence shown here is derived from an EMBL/GenBank/DDBJ whole genome shotgun (WGS) entry which is preliminary data.</text>
</comment>
<dbReference type="Proteomes" id="UP001201812">
    <property type="component" value="Unassembled WGS sequence"/>
</dbReference>
<feature type="compositionally biased region" description="Low complexity" evidence="1">
    <location>
        <begin position="355"/>
        <end position="375"/>
    </location>
</feature>
<name>A0AAD4QRM7_9BILA</name>
<evidence type="ECO:0000313" key="3">
    <source>
        <dbReference type="Proteomes" id="UP001201812"/>
    </source>
</evidence>
<sequence>MAFRNNPNSDNFSQLFFVNSYKQLALIKHFLVHAIKETAAEKLYDVKESNKGKPIRWTAFGRFVTLGRQGRTLPHYRNSQQILQGASQKVKQSTSPQRDQWGPLLKTAGVTPAKPKNLAPTFSLDRGSVEKKRRRKRGDPKVTEKKRSTNGQGTATANAASKTQEEDREKEAIREVRGELNEFAKVFLQNPLLTPDDIKYAHEMAQAYEAVTTDVNEFSEAMTLEQVKFNPEFREVCTQKQLTDHNKLLEKAREALKEDPVADSPKLGTVEMSEFAKVLNADKMSIPFVEEAQEKDGELKALAKSLMAGKAALKQVKPEDDEEKKVKAMETFISALVKYSEKIGDKAPPMEKVSGAPTKSAKSAAAKRPAATEAGKTPRTTEKKSNLQGGKKSGL</sequence>
<evidence type="ECO:0000313" key="2">
    <source>
        <dbReference type="EMBL" id="KAI1693028.1"/>
    </source>
</evidence>
<feature type="compositionally biased region" description="Low complexity" evidence="1">
    <location>
        <begin position="149"/>
        <end position="160"/>
    </location>
</feature>
<dbReference type="AlphaFoldDB" id="A0AAD4QRM7"/>
<feature type="region of interest" description="Disordered" evidence="1">
    <location>
        <begin position="82"/>
        <end position="171"/>
    </location>
</feature>